<dbReference type="PANTHER" id="PTHR43132">
    <property type="entry name" value="ARSENICAL RESISTANCE OPERON REPRESSOR ARSR-RELATED"/>
    <property type="match status" value="1"/>
</dbReference>
<gene>
    <name evidence="5" type="ORF">A3D77_07565</name>
</gene>
<evidence type="ECO:0000313" key="5">
    <source>
        <dbReference type="EMBL" id="OGG15371.1"/>
    </source>
</evidence>
<dbReference type="EMBL" id="MFJL01000026">
    <property type="protein sequence ID" value="OGG15371.1"/>
    <property type="molecule type" value="Genomic_DNA"/>
</dbReference>
<evidence type="ECO:0000256" key="1">
    <source>
        <dbReference type="ARBA" id="ARBA00023015"/>
    </source>
</evidence>
<dbReference type="CDD" id="cd00090">
    <property type="entry name" value="HTH_ARSR"/>
    <property type="match status" value="1"/>
</dbReference>
<dbReference type="InterPro" id="IPR051011">
    <property type="entry name" value="Metal_resp_trans_reg"/>
</dbReference>
<dbReference type="InterPro" id="IPR036390">
    <property type="entry name" value="WH_DNA-bd_sf"/>
</dbReference>
<comment type="caution">
    <text evidence="5">The sequence shown here is derived from an EMBL/GenBank/DDBJ whole genome shotgun (WGS) entry which is preliminary data.</text>
</comment>
<accession>A0A1F5ZSH4</accession>
<reference evidence="5 6" key="1">
    <citation type="journal article" date="2016" name="Nat. Commun.">
        <title>Thousands of microbial genomes shed light on interconnected biogeochemical processes in an aquifer system.</title>
        <authorList>
            <person name="Anantharaman K."/>
            <person name="Brown C.T."/>
            <person name="Hug L.A."/>
            <person name="Sharon I."/>
            <person name="Castelle C.J."/>
            <person name="Probst A.J."/>
            <person name="Thomas B.C."/>
            <person name="Singh A."/>
            <person name="Wilkins M.J."/>
            <person name="Karaoz U."/>
            <person name="Brodie E.L."/>
            <person name="Williams K.H."/>
            <person name="Hubbard S.S."/>
            <person name="Banfield J.F."/>
        </authorList>
    </citation>
    <scope>NUCLEOTIDE SEQUENCE [LARGE SCALE GENOMIC DNA]</scope>
</reference>
<proteinExistence type="predicted"/>
<dbReference type="InterPro" id="IPR011991">
    <property type="entry name" value="ArsR-like_HTH"/>
</dbReference>
<dbReference type="InterPro" id="IPR036388">
    <property type="entry name" value="WH-like_DNA-bd_sf"/>
</dbReference>
<dbReference type="STRING" id="1798382.A3D77_07565"/>
<keyword evidence="2" id="KW-0238">DNA-binding</keyword>
<dbReference type="Pfam" id="PF01022">
    <property type="entry name" value="HTH_5"/>
    <property type="match status" value="1"/>
</dbReference>
<evidence type="ECO:0000259" key="4">
    <source>
        <dbReference type="PROSITE" id="PS50987"/>
    </source>
</evidence>
<dbReference type="PRINTS" id="PR00778">
    <property type="entry name" value="HTHARSR"/>
</dbReference>
<dbReference type="NCBIfam" id="NF033788">
    <property type="entry name" value="HTH_metalloreg"/>
    <property type="match status" value="1"/>
</dbReference>
<organism evidence="5 6">
    <name type="scientific">Candidatus Gottesmanbacteria bacterium RIFCSPHIGHO2_02_FULL_39_11</name>
    <dbReference type="NCBI Taxonomy" id="1798382"/>
    <lineage>
        <taxon>Bacteria</taxon>
        <taxon>Candidatus Gottesmaniibacteriota</taxon>
    </lineage>
</organism>
<evidence type="ECO:0000256" key="2">
    <source>
        <dbReference type="ARBA" id="ARBA00023125"/>
    </source>
</evidence>
<evidence type="ECO:0000313" key="6">
    <source>
        <dbReference type="Proteomes" id="UP000176923"/>
    </source>
</evidence>
<dbReference type="AlphaFoldDB" id="A0A1F5ZSH4"/>
<dbReference type="GO" id="GO:0003677">
    <property type="term" value="F:DNA binding"/>
    <property type="evidence" value="ECO:0007669"/>
    <property type="project" value="UniProtKB-KW"/>
</dbReference>
<dbReference type="SUPFAM" id="SSF46785">
    <property type="entry name" value="Winged helix' DNA-binding domain"/>
    <property type="match status" value="1"/>
</dbReference>
<evidence type="ECO:0000256" key="3">
    <source>
        <dbReference type="ARBA" id="ARBA00023163"/>
    </source>
</evidence>
<keyword evidence="3" id="KW-0804">Transcription</keyword>
<protein>
    <recommendedName>
        <fullName evidence="4">HTH arsR-type domain-containing protein</fullName>
    </recommendedName>
</protein>
<dbReference type="InterPro" id="IPR001845">
    <property type="entry name" value="HTH_ArsR_DNA-bd_dom"/>
</dbReference>
<sequence>MKHDVISALCNPVRLKLILCLARKSKNVQELIHTCGLSQSAVSQHLNKLRKAGLVKDRKEGLFIYYSLKYPKTAKIAEMVIKFTKEIRNEKQ</sequence>
<dbReference type="PANTHER" id="PTHR43132:SF6">
    <property type="entry name" value="HTH-TYPE TRANSCRIPTIONAL REPRESSOR CZRA"/>
    <property type="match status" value="1"/>
</dbReference>
<dbReference type="GO" id="GO:0003700">
    <property type="term" value="F:DNA-binding transcription factor activity"/>
    <property type="evidence" value="ECO:0007669"/>
    <property type="project" value="InterPro"/>
</dbReference>
<dbReference type="SMART" id="SM00418">
    <property type="entry name" value="HTH_ARSR"/>
    <property type="match status" value="1"/>
</dbReference>
<keyword evidence="1" id="KW-0805">Transcription regulation</keyword>
<dbReference type="PROSITE" id="PS50987">
    <property type="entry name" value="HTH_ARSR_2"/>
    <property type="match status" value="1"/>
</dbReference>
<dbReference type="Gene3D" id="1.10.10.10">
    <property type="entry name" value="Winged helix-like DNA-binding domain superfamily/Winged helix DNA-binding domain"/>
    <property type="match status" value="1"/>
</dbReference>
<dbReference type="Proteomes" id="UP000176923">
    <property type="component" value="Unassembled WGS sequence"/>
</dbReference>
<feature type="domain" description="HTH arsR-type" evidence="4">
    <location>
        <begin position="1"/>
        <end position="88"/>
    </location>
</feature>
<name>A0A1F5ZSH4_9BACT</name>